<sequence length="53" mass="6074">MIKICLVETKVMKLFEHSKMLGFINSYTGEEVVAYGILNQKDMITSTHRGRVI</sequence>
<reference evidence="1" key="1">
    <citation type="submission" date="2018-05" db="EMBL/GenBank/DDBJ databases">
        <authorList>
            <person name="Lanie J.A."/>
            <person name="Ng W.-L."/>
            <person name="Kazmierczak K.M."/>
            <person name="Andrzejewski T.M."/>
            <person name="Davidsen T.M."/>
            <person name="Wayne K.J."/>
            <person name="Tettelin H."/>
            <person name="Glass J.I."/>
            <person name="Rusch D."/>
            <person name="Podicherti R."/>
            <person name="Tsui H.-C.T."/>
            <person name="Winkler M.E."/>
        </authorList>
    </citation>
    <scope>NUCLEOTIDE SEQUENCE</scope>
</reference>
<dbReference type="Gene3D" id="3.40.50.970">
    <property type="match status" value="1"/>
</dbReference>
<gene>
    <name evidence="1" type="ORF">METZ01_LOCUS153559</name>
</gene>
<protein>
    <submittedName>
        <fullName evidence="1">Uncharacterized protein</fullName>
    </submittedName>
</protein>
<name>A0A382AGJ2_9ZZZZ</name>
<proteinExistence type="predicted"/>
<dbReference type="EMBL" id="UINC01025329">
    <property type="protein sequence ID" value="SVB00705.1"/>
    <property type="molecule type" value="Genomic_DNA"/>
</dbReference>
<dbReference type="AlphaFoldDB" id="A0A382AGJ2"/>
<organism evidence="1">
    <name type="scientific">marine metagenome</name>
    <dbReference type="NCBI Taxonomy" id="408172"/>
    <lineage>
        <taxon>unclassified sequences</taxon>
        <taxon>metagenomes</taxon>
        <taxon>ecological metagenomes</taxon>
    </lineage>
</organism>
<evidence type="ECO:0000313" key="1">
    <source>
        <dbReference type="EMBL" id="SVB00705.1"/>
    </source>
</evidence>
<accession>A0A382AGJ2</accession>